<dbReference type="PROSITE" id="PS51202">
    <property type="entry name" value="RCK_C"/>
    <property type="match status" value="1"/>
</dbReference>
<dbReference type="HOGENOM" id="CLU_046525_3_2_9"/>
<dbReference type="PROSITE" id="PS51201">
    <property type="entry name" value="RCK_N"/>
    <property type="match status" value="1"/>
</dbReference>
<dbReference type="Proteomes" id="UP000003254">
    <property type="component" value="Unassembled WGS sequence"/>
</dbReference>
<dbReference type="InterPro" id="IPR036721">
    <property type="entry name" value="RCK_C_sf"/>
</dbReference>
<dbReference type="eggNOG" id="COG0569">
    <property type="taxonomic scope" value="Bacteria"/>
</dbReference>
<evidence type="ECO:0000259" key="2">
    <source>
        <dbReference type="PROSITE" id="PS51202"/>
    </source>
</evidence>
<dbReference type="PANTHER" id="PTHR43833">
    <property type="entry name" value="POTASSIUM CHANNEL PROTEIN 2-RELATED-RELATED"/>
    <property type="match status" value="1"/>
</dbReference>
<dbReference type="InterPro" id="IPR036291">
    <property type="entry name" value="NAD(P)-bd_dom_sf"/>
</dbReference>
<accession>B5CKU6</accession>
<dbReference type="Pfam" id="PF02080">
    <property type="entry name" value="TrkA_C"/>
    <property type="match status" value="1"/>
</dbReference>
<evidence type="ECO:0000313" key="3">
    <source>
        <dbReference type="EMBL" id="EDY34162.1"/>
    </source>
</evidence>
<sequence length="224" mass="24463">MDKGKDMNKQFAVLGLGSFGRSVALSLEKMGCDVMVVDDSYEKIQEISDKVSYAMKADVTDKDALQALGARNLDGAVVAVSEHPEANIMATLLCKEMGIPLVVAKAKDKLQGTILEKVGADSVVYPEIEMGSRIAKSMVANEFVDWIELSNDYSIVEIAVPRRWEGKSLAELDVRKKYGITVVGVMQGEKMDLSFDPQTPLPGNVILVLIGANKILEKIKIEEK</sequence>
<proteinExistence type="predicted"/>
<dbReference type="InterPro" id="IPR006037">
    <property type="entry name" value="RCK_C"/>
</dbReference>
<dbReference type="Gene3D" id="3.40.50.720">
    <property type="entry name" value="NAD(P)-binding Rossmann-like Domain"/>
    <property type="match status" value="1"/>
</dbReference>
<comment type="caution">
    <text evidence="3">The sequence shown here is derived from an EMBL/GenBank/DDBJ whole genome shotgun (WGS) entry which is preliminary data.</text>
</comment>
<dbReference type="Pfam" id="PF02254">
    <property type="entry name" value="TrkA_N"/>
    <property type="match status" value="1"/>
</dbReference>
<evidence type="ECO:0000313" key="4">
    <source>
        <dbReference type="Proteomes" id="UP000003254"/>
    </source>
</evidence>
<dbReference type="SUPFAM" id="SSF116726">
    <property type="entry name" value="TrkA C-terminal domain-like"/>
    <property type="match status" value="1"/>
</dbReference>
<dbReference type="GO" id="GO:0006813">
    <property type="term" value="P:potassium ion transport"/>
    <property type="evidence" value="ECO:0007669"/>
    <property type="project" value="InterPro"/>
</dbReference>
<dbReference type="EMBL" id="ABOU02000002">
    <property type="protein sequence ID" value="EDY34162.1"/>
    <property type="molecule type" value="Genomic_DNA"/>
</dbReference>
<reference evidence="3 4" key="1">
    <citation type="submission" date="2008-08" db="EMBL/GenBank/DDBJ databases">
        <title>Draft genome sequence of Ruminococcus lactaris ATCC 29176.</title>
        <authorList>
            <person name="Sudarsanam P."/>
            <person name="Ley R."/>
            <person name="Guruge J."/>
            <person name="Turnbaugh P.J."/>
            <person name="Mahowald M."/>
            <person name="Liep D."/>
            <person name="Gordon J."/>
        </authorList>
    </citation>
    <scope>NUCLEOTIDE SEQUENCE [LARGE SCALE GENOMIC DNA]</scope>
    <source>
        <strain evidence="3 4">ATCC 29176</strain>
    </source>
</reference>
<organism evidence="3 4">
    <name type="scientific">[Ruminococcus] lactaris ATCC 29176</name>
    <dbReference type="NCBI Taxonomy" id="471875"/>
    <lineage>
        <taxon>Bacteria</taxon>
        <taxon>Bacillati</taxon>
        <taxon>Bacillota</taxon>
        <taxon>Clostridia</taxon>
        <taxon>Lachnospirales</taxon>
        <taxon>Lachnospiraceae</taxon>
        <taxon>Mediterraneibacter</taxon>
    </lineage>
</organism>
<dbReference type="InterPro" id="IPR050721">
    <property type="entry name" value="Trk_Ktr_HKT_K-transport"/>
</dbReference>
<feature type="domain" description="RCK N-terminal" evidence="1">
    <location>
        <begin position="8"/>
        <end position="124"/>
    </location>
</feature>
<protein>
    <submittedName>
        <fullName evidence="3">TrkA N-terminal domain protein</fullName>
    </submittedName>
</protein>
<dbReference type="AlphaFoldDB" id="B5CKU6"/>
<name>B5CKU6_9FIRM</name>
<keyword evidence="4" id="KW-1185">Reference proteome</keyword>
<reference evidence="3 4" key="2">
    <citation type="submission" date="2008-08" db="EMBL/GenBank/DDBJ databases">
        <authorList>
            <person name="Fulton L."/>
            <person name="Clifton S."/>
            <person name="Fulton B."/>
            <person name="Xu J."/>
            <person name="Minx P."/>
            <person name="Pepin K.H."/>
            <person name="Johnson M."/>
            <person name="Bhonagiri V."/>
            <person name="Nash W.E."/>
            <person name="Mardis E.R."/>
            <person name="Wilson R.K."/>
        </authorList>
    </citation>
    <scope>NUCLEOTIDE SEQUENCE [LARGE SCALE GENOMIC DNA]</scope>
    <source>
        <strain evidence="3 4">ATCC 29176</strain>
    </source>
</reference>
<dbReference type="PANTHER" id="PTHR43833:SF7">
    <property type="entry name" value="KTR SYSTEM POTASSIUM UPTAKE PROTEIN C"/>
    <property type="match status" value="1"/>
</dbReference>
<dbReference type="Gene3D" id="3.30.70.1450">
    <property type="entry name" value="Regulator of K+ conductance, C-terminal domain"/>
    <property type="match status" value="1"/>
</dbReference>
<gene>
    <name evidence="3" type="ORF">RUMLAC_00060</name>
</gene>
<dbReference type="GO" id="GO:0008324">
    <property type="term" value="F:monoatomic cation transmembrane transporter activity"/>
    <property type="evidence" value="ECO:0007669"/>
    <property type="project" value="InterPro"/>
</dbReference>
<dbReference type="SUPFAM" id="SSF51735">
    <property type="entry name" value="NAD(P)-binding Rossmann-fold domains"/>
    <property type="match status" value="1"/>
</dbReference>
<feature type="domain" description="RCK C-terminal" evidence="2">
    <location>
        <begin position="141"/>
        <end position="224"/>
    </location>
</feature>
<evidence type="ECO:0000259" key="1">
    <source>
        <dbReference type="PROSITE" id="PS51201"/>
    </source>
</evidence>
<dbReference type="InterPro" id="IPR003148">
    <property type="entry name" value="RCK_N"/>
</dbReference>